<sequence length="167" mass="18905">MALFDKLTKKSTPDFDPKEVLPTILEALEKEGYRPDRDNDIRIVYKNEGVYFCLYYRVEDPEFLMVRATFERAAFEDVEEPYLYKACAATDYDQKVSKAYIDDEGDIVFSVETFLFPGTPIAKLALRMNDALGSTVAFFHRTLKEIVGKKDGAEEATTQASGGELAN</sequence>
<name>L1NCH2_9PORP</name>
<reference evidence="1 2" key="1">
    <citation type="submission" date="2012-05" db="EMBL/GenBank/DDBJ databases">
        <authorList>
            <person name="Weinstock G."/>
            <person name="Sodergren E."/>
            <person name="Lobos E.A."/>
            <person name="Fulton L."/>
            <person name="Fulton R."/>
            <person name="Courtney L."/>
            <person name="Fronick C."/>
            <person name="O'Laughlin M."/>
            <person name="Godfrey J."/>
            <person name="Wilson R.M."/>
            <person name="Miner T."/>
            <person name="Farmer C."/>
            <person name="Delehaunty K."/>
            <person name="Cordes M."/>
            <person name="Minx P."/>
            <person name="Tomlinson C."/>
            <person name="Chen J."/>
            <person name="Wollam A."/>
            <person name="Pepin K.H."/>
            <person name="Bhonagiri V."/>
            <person name="Zhang X."/>
            <person name="Suruliraj S."/>
            <person name="Warren W."/>
            <person name="Mitreva M."/>
            <person name="Mardis E.R."/>
            <person name="Wilson R.K."/>
        </authorList>
    </citation>
    <scope>NUCLEOTIDE SEQUENCE [LARGE SCALE GENOMIC DNA]</scope>
    <source>
        <strain evidence="1 2">F0037</strain>
    </source>
</reference>
<protein>
    <recommendedName>
        <fullName evidence="3">Bacterial sensory transduction regulator</fullName>
    </recommendedName>
</protein>
<organism evidence="1 2">
    <name type="scientific">Porphyromonas catoniae F0037</name>
    <dbReference type="NCBI Taxonomy" id="1127696"/>
    <lineage>
        <taxon>Bacteria</taxon>
        <taxon>Pseudomonadati</taxon>
        <taxon>Bacteroidota</taxon>
        <taxon>Bacteroidia</taxon>
        <taxon>Bacteroidales</taxon>
        <taxon>Porphyromonadaceae</taxon>
        <taxon>Porphyromonas</taxon>
    </lineage>
</organism>
<dbReference type="AlphaFoldDB" id="L1NCH2"/>
<proteinExistence type="predicted"/>
<evidence type="ECO:0000313" key="2">
    <source>
        <dbReference type="Proteomes" id="UP000010408"/>
    </source>
</evidence>
<comment type="caution">
    <text evidence="1">The sequence shown here is derived from an EMBL/GenBank/DDBJ whole genome shotgun (WGS) entry which is preliminary data.</text>
</comment>
<dbReference type="RefSeq" id="WP_005467297.1">
    <property type="nucleotide sequence ID" value="NZ_KB291031.1"/>
</dbReference>
<evidence type="ECO:0000313" key="1">
    <source>
        <dbReference type="EMBL" id="EKY00892.1"/>
    </source>
</evidence>
<dbReference type="EMBL" id="AMEQ01000035">
    <property type="protein sequence ID" value="EKY00892.1"/>
    <property type="molecule type" value="Genomic_DNA"/>
</dbReference>
<evidence type="ECO:0008006" key="3">
    <source>
        <dbReference type="Google" id="ProtNLM"/>
    </source>
</evidence>
<dbReference type="HOGENOM" id="CLU_1553873_0_0_10"/>
<accession>L1NCH2</accession>
<gene>
    <name evidence="1" type="ORF">HMPREF9134_01239</name>
</gene>
<dbReference type="Proteomes" id="UP000010408">
    <property type="component" value="Unassembled WGS sequence"/>
</dbReference>
<dbReference type="PATRIC" id="fig|1127696.3.peg.1117"/>